<keyword evidence="9" id="KW-1185">Reference proteome</keyword>
<feature type="chain" id="PRO_5005138134" description="Carboxypeptidase" evidence="7">
    <location>
        <begin position="20"/>
        <end position="513"/>
    </location>
</feature>
<dbReference type="MEROPS" id="S10.001"/>
<evidence type="ECO:0000256" key="7">
    <source>
        <dbReference type="RuleBase" id="RU361156"/>
    </source>
</evidence>
<gene>
    <name evidence="8" type="ORF">PHACADRAFT_212315</name>
</gene>
<keyword evidence="2 7" id="KW-0121">Carboxypeptidase</keyword>
<comment type="similarity">
    <text evidence="1 7">Belongs to the peptidase S10 family.</text>
</comment>
<dbReference type="KEGG" id="pco:PHACADRAFT_212315"/>
<dbReference type="PROSITE" id="PS00131">
    <property type="entry name" value="CARBOXYPEPT_SER_SER"/>
    <property type="match status" value="1"/>
</dbReference>
<evidence type="ECO:0000256" key="5">
    <source>
        <dbReference type="ARBA" id="ARBA00022801"/>
    </source>
</evidence>
<dbReference type="PRINTS" id="PR00724">
    <property type="entry name" value="CRBOXYPTASEC"/>
</dbReference>
<evidence type="ECO:0000256" key="6">
    <source>
        <dbReference type="ARBA" id="ARBA00023180"/>
    </source>
</evidence>
<protein>
    <recommendedName>
        <fullName evidence="7">Carboxypeptidase</fullName>
        <ecNumber evidence="7">3.4.16.-</ecNumber>
    </recommendedName>
</protein>
<accession>K5VJY8</accession>
<dbReference type="Gene3D" id="1.10.287.410">
    <property type="match status" value="1"/>
</dbReference>
<dbReference type="Pfam" id="PF00450">
    <property type="entry name" value="Peptidase_S10"/>
    <property type="match status" value="1"/>
</dbReference>
<evidence type="ECO:0000256" key="1">
    <source>
        <dbReference type="ARBA" id="ARBA00009431"/>
    </source>
</evidence>
<keyword evidence="3 7" id="KW-0645">Protease</keyword>
<evidence type="ECO:0000313" key="8">
    <source>
        <dbReference type="EMBL" id="EKM51683.1"/>
    </source>
</evidence>
<sequence length="513" mass="57656">MSFILLPLLRPLCTLFVFAIFSNGHSQLNADVFMRLSTEAILSGQQLPLQQTATFKPFDDLEALTVSKYTSLMHPQFPNYNVRVKKSLFCDGSVRAYTGYIDVEAHHLFFYFFESRRDSARDDVVFWTNGGPGGSSSVGLFMELGPCQVQSPDNTTFNPYSWNEYSNIFFIDQPVGTGYSYADHGEYVSTAEEAAKDIAAFVAIFFEHFHQFKGRRIHLAGESYAGRMIPVFASKIYDQNALLEAAGLTPINLASIMLGNGCTEDATMLPSYYDMMCMNTTVPPVLDIDTCVNVKRGVRAAFLVVPNGISKNVWTEWIKLNCRAAMAYCSEVIAIPYDASGFSPHDLTKKCIGQGTGGICYEIVEHIDKYLSKPDVREQLGVDPIVPANFTSTNPWVKARFDANLDHLFPTQYYIAALLERGVRVLVYVGANDWICNWVGNEHMTLNLEWTGQEQFIREPLKEWFVDSHVAGLTRTAKGFTFTTVYGGGHMAPYDKPKETLEMLRKWISKEAF</sequence>
<dbReference type="PROSITE" id="PS00560">
    <property type="entry name" value="CARBOXYPEPT_SER_HIS"/>
    <property type="match status" value="1"/>
</dbReference>
<dbReference type="OrthoDB" id="443318at2759"/>
<dbReference type="RefSeq" id="XP_007399490.1">
    <property type="nucleotide sequence ID" value="XM_007399428.1"/>
</dbReference>
<evidence type="ECO:0000256" key="4">
    <source>
        <dbReference type="ARBA" id="ARBA00022729"/>
    </source>
</evidence>
<dbReference type="InParanoid" id="K5VJY8"/>
<dbReference type="Gene3D" id="3.40.50.1820">
    <property type="entry name" value="alpha/beta hydrolase"/>
    <property type="match status" value="1"/>
</dbReference>
<organism evidence="8 9">
    <name type="scientific">Phanerochaete carnosa (strain HHB-10118-sp)</name>
    <name type="common">White-rot fungus</name>
    <name type="synonym">Peniophora carnosa</name>
    <dbReference type="NCBI Taxonomy" id="650164"/>
    <lineage>
        <taxon>Eukaryota</taxon>
        <taxon>Fungi</taxon>
        <taxon>Dikarya</taxon>
        <taxon>Basidiomycota</taxon>
        <taxon>Agaricomycotina</taxon>
        <taxon>Agaricomycetes</taxon>
        <taxon>Polyporales</taxon>
        <taxon>Phanerochaetaceae</taxon>
        <taxon>Phanerochaete</taxon>
    </lineage>
</organism>
<evidence type="ECO:0000313" key="9">
    <source>
        <dbReference type="Proteomes" id="UP000008370"/>
    </source>
</evidence>
<dbReference type="InterPro" id="IPR001563">
    <property type="entry name" value="Peptidase_S10"/>
</dbReference>
<dbReference type="InterPro" id="IPR029058">
    <property type="entry name" value="AB_hydrolase_fold"/>
</dbReference>
<dbReference type="EC" id="3.4.16.-" evidence="7"/>
<name>K5VJY8_PHACS</name>
<dbReference type="GO" id="GO:0004185">
    <property type="term" value="F:serine-type carboxypeptidase activity"/>
    <property type="evidence" value="ECO:0007669"/>
    <property type="project" value="UniProtKB-UniRule"/>
</dbReference>
<evidence type="ECO:0000256" key="3">
    <source>
        <dbReference type="ARBA" id="ARBA00022670"/>
    </source>
</evidence>
<dbReference type="HOGENOM" id="CLU_008523_10_4_1"/>
<dbReference type="GO" id="GO:0006508">
    <property type="term" value="P:proteolysis"/>
    <property type="evidence" value="ECO:0007669"/>
    <property type="project" value="UniProtKB-KW"/>
</dbReference>
<dbReference type="GO" id="GO:0000324">
    <property type="term" value="C:fungal-type vacuole"/>
    <property type="evidence" value="ECO:0007669"/>
    <property type="project" value="TreeGrafter"/>
</dbReference>
<dbReference type="EMBL" id="JH930476">
    <property type="protein sequence ID" value="EKM51683.1"/>
    <property type="molecule type" value="Genomic_DNA"/>
</dbReference>
<dbReference type="Proteomes" id="UP000008370">
    <property type="component" value="Unassembled WGS sequence"/>
</dbReference>
<dbReference type="PANTHER" id="PTHR11802:SF113">
    <property type="entry name" value="SERINE CARBOXYPEPTIDASE CTSA-4.1"/>
    <property type="match status" value="1"/>
</dbReference>
<keyword evidence="4 7" id="KW-0732">Signal</keyword>
<dbReference type="SUPFAM" id="SSF53474">
    <property type="entry name" value="alpha/beta-Hydrolases"/>
    <property type="match status" value="1"/>
</dbReference>
<feature type="signal peptide" evidence="7">
    <location>
        <begin position="1"/>
        <end position="19"/>
    </location>
</feature>
<evidence type="ECO:0000256" key="2">
    <source>
        <dbReference type="ARBA" id="ARBA00022645"/>
    </source>
</evidence>
<keyword evidence="6" id="KW-0325">Glycoprotein</keyword>
<reference evidence="8 9" key="1">
    <citation type="journal article" date="2012" name="BMC Genomics">
        <title>Comparative genomics of the white-rot fungi, Phanerochaete carnosa and P. chrysosporium, to elucidate the genetic basis of the distinct wood types they colonize.</title>
        <authorList>
            <person name="Suzuki H."/>
            <person name="MacDonald J."/>
            <person name="Syed K."/>
            <person name="Salamov A."/>
            <person name="Hori C."/>
            <person name="Aerts A."/>
            <person name="Henrissat B."/>
            <person name="Wiebenga A."/>
            <person name="vanKuyk P.A."/>
            <person name="Barry K."/>
            <person name="Lindquist E."/>
            <person name="LaButti K."/>
            <person name="Lapidus A."/>
            <person name="Lucas S."/>
            <person name="Coutinho P."/>
            <person name="Gong Y."/>
            <person name="Samejima M."/>
            <person name="Mahadevan R."/>
            <person name="Abou-Zaid M."/>
            <person name="de Vries R.P."/>
            <person name="Igarashi K."/>
            <person name="Yadav J.S."/>
            <person name="Grigoriev I.V."/>
            <person name="Master E.R."/>
        </authorList>
    </citation>
    <scope>NUCLEOTIDE SEQUENCE [LARGE SCALE GENOMIC DNA]</scope>
    <source>
        <strain evidence="8 9">HHB-10118-sp</strain>
    </source>
</reference>
<dbReference type="PANTHER" id="PTHR11802">
    <property type="entry name" value="SERINE PROTEASE FAMILY S10 SERINE CARBOXYPEPTIDASE"/>
    <property type="match status" value="1"/>
</dbReference>
<keyword evidence="5 7" id="KW-0378">Hydrolase</keyword>
<dbReference type="GeneID" id="18913222"/>
<proteinExistence type="inferred from homology"/>
<dbReference type="InterPro" id="IPR018202">
    <property type="entry name" value="Ser_caboxypep_ser_AS"/>
</dbReference>
<dbReference type="InterPro" id="IPR033124">
    <property type="entry name" value="Ser_caboxypep_his_AS"/>
</dbReference>
<dbReference type="AlphaFoldDB" id="K5VJY8"/>